<dbReference type="Proteomes" id="UP000008370">
    <property type="component" value="Unassembled WGS sequence"/>
</dbReference>
<evidence type="ECO:0000256" key="3">
    <source>
        <dbReference type="ARBA" id="ARBA00022679"/>
    </source>
</evidence>
<dbReference type="OrthoDB" id="6513042at2759"/>
<sequence length="908" mass="103016">MKLQVAETEAGPIRAIADDRLLVNPGLWLVHRIAFNITVRQYKLLWMCMVRLRMINLDPDFSTPTEHVPVQAMPGAEFVDRCLQCLPFDKRYLIEALLSHGTITIPEVDELLRALAHYQRDDDQIVILEGLFKWTRQASIEKDLQDVARRATRLHISDTGRHLTAVRRCLVTPTRCVLNPPTWETSNEMLRDHEHYVDRFLRVQFVDDDGDFPVVGETLVIDDEMQGREGVFARVRRALSDGLVIAGRHYVFATFSESQAKERGCWMIAEDGPFTVSAVLAKMGDLSQERIIAKHAARQRGSMPKKITINRALDDIKRNSYVFTDGVGHFSHSLAQACAKTLGYRLIPVSAAQIRIGGAKGVLAVVQDETLGENEVRLRPSMIKLQGVKPEPTLNIIKVATYSKATLNRQAILLMEDRGVSSDTLFDIFTQEKRRIQGLESGFDPMRLASVTTFPLARALRHDIKDPVVQNVTSLVKCRLLCDLKWKAWIELSESAYLMGIADETDSLQEGEIFCQIHPSGSDPQVIEARCTIYRNPCLHPGDVRLVTAVDCPKLRHLRNVIVFSTRGCRDLPNMLAGGDLDGDCYSLIWDPRLLIPEGGEYEPMDYTPPPAVRSEYPVTIEQTKQHFLDTMKNDVLGRVCNAHMALADLHGPSDFQCRELASLASQAVDFSKTGVAVQQSEIPRLEEYPDFMGKEYKSIRIFKKQEIRSYSSEKVLGRMFREIDPEPIFEEAVELAGDPRLLEAGEETGFREYLQEAAMHKARYEFELTGLLRRYNINETECVAGLLLRSPKTRLKVEKDYDLRVAVRDAYSHIIAATIARADGYIKEHPVSEDSTQYRLAWAIAAYKLTYDQEYSTYLKIDWGKVDEAIWGGGYDETLDEFEEVESSERRLSFPWVSADSLFMLLC</sequence>
<dbReference type="InterPro" id="IPR058752">
    <property type="entry name" value="RDRP_C_head"/>
</dbReference>
<dbReference type="PANTHER" id="PTHR23079">
    <property type="entry name" value="RNA-DEPENDENT RNA POLYMERASE"/>
    <property type="match status" value="1"/>
</dbReference>
<organism evidence="11 12">
    <name type="scientific">Phanerochaete carnosa (strain HHB-10118-sp)</name>
    <name type="common">White-rot fungus</name>
    <name type="synonym">Peniophora carnosa</name>
    <dbReference type="NCBI Taxonomy" id="650164"/>
    <lineage>
        <taxon>Eukaryota</taxon>
        <taxon>Fungi</taxon>
        <taxon>Dikarya</taxon>
        <taxon>Basidiomycota</taxon>
        <taxon>Agaricomycotina</taxon>
        <taxon>Agaricomycetes</taxon>
        <taxon>Polyporales</taxon>
        <taxon>Phanerochaetaceae</taxon>
        <taxon>Phanerochaete</taxon>
    </lineage>
</organism>
<dbReference type="KEGG" id="pco:PHACADRAFT_201955"/>
<evidence type="ECO:0000313" key="11">
    <source>
        <dbReference type="EMBL" id="EKM49158.1"/>
    </source>
</evidence>
<dbReference type="Pfam" id="PF26253">
    <property type="entry name" value="RdRP_head"/>
    <property type="match status" value="1"/>
</dbReference>
<feature type="domain" description="RDRP C-terminal head" evidence="10">
    <location>
        <begin position="747"/>
        <end position="904"/>
    </location>
</feature>
<protein>
    <recommendedName>
        <fullName evidence="8">RNA-dependent RNA polymerase</fullName>
        <ecNumber evidence="8">2.7.7.48</ecNumber>
    </recommendedName>
</protein>
<keyword evidence="12" id="KW-1185">Reference proteome</keyword>
<keyword evidence="3 8" id="KW-0808">Transferase</keyword>
<dbReference type="EMBL" id="JH930528">
    <property type="protein sequence ID" value="EKM49158.1"/>
    <property type="molecule type" value="Genomic_DNA"/>
</dbReference>
<dbReference type="Pfam" id="PF05183">
    <property type="entry name" value="RdRP"/>
    <property type="match status" value="1"/>
</dbReference>
<keyword evidence="2 8" id="KW-0696">RNA-directed RNA polymerase</keyword>
<dbReference type="PANTHER" id="PTHR23079:SF55">
    <property type="entry name" value="RNA-DIRECTED RNA POLYMERASE"/>
    <property type="match status" value="1"/>
</dbReference>
<dbReference type="AlphaFoldDB" id="K5VDE8"/>
<dbReference type="InParanoid" id="K5VDE8"/>
<dbReference type="InterPro" id="IPR057596">
    <property type="entry name" value="RDRP_core"/>
</dbReference>
<comment type="similarity">
    <text evidence="1 8">Belongs to the RdRP family.</text>
</comment>
<dbReference type="GeneID" id="18911751"/>
<dbReference type="HOGENOM" id="CLU_280458_0_0_1"/>
<accession>K5VDE8</accession>
<keyword evidence="5 8" id="KW-0694">RNA-binding</keyword>
<reference evidence="11 12" key="1">
    <citation type="journal article" date="2012" name="BMC Genomics">
        <title>Comparative genomics of the white-rot fungi, Phanerochaete carnosa and P. chrysosporium, to elucidate the genetic basis of the distinct wood types they colonize.</title>
        <authorList>
            <person name="Suzuki H."/>
            <person name="MacDonald J."/>
            <person name="Syed K."/>
            <person name="Salamov A."/>
            <person name="Hori C."/>
            <person name="Aerts A."/>
            <person name="Henrissat B."/>
            <person name="Wiebenga A."/>
            <person name="vanKuyk P.A."/>
            <person name="Barry K."/>
            <person name="Lindquist E."/>
            <person name="LaButti K."/>
            <person name="Lapidus A."/>
            <person name="Lucas S."/>
            <person name="Coutinho P."/>
            <person name="Gong Y."/>
            <person name="Samejima M."/>
            <person name="Mahadevan R."/>
            <person name="Abou-Zaid M."/>
            <person name="de Vries R.P."/>
            <person name="Igarashi K."/>
            <person name="Yadav J.S."/>
            <person name="Grigoriev I.V."/>
            <person name="Master E.R."/>
        </authorList>
    </citation>
    <scope>NUCLEOTIDE SEQUENCE [LARGE SCALE GENOMIC DNA]</scope>
    <source>
        <strain evidence="11 12">HHB-10118-sp</strain>
    </source>
</reference>
<keyword evidence="6" id="KW-0943">RNA-mediated gene silencing</keyword>
<keyword evidence="4 8" id="KW-0548">Nucleotidyltransferase</keyword>
<dbReference type="RefSeq" id="XP_007402289.1">
    <property type="nucleotide sequence ID" value="XM_007402227.1"/>
</dbReference>
<evidence type="ECO:0000256" key="1">
    <source>
        <dbReference type="ARBA" id="ARBA00005762"/>
    </source>
</evidence>
<dbReference type="EC" id="2.7.7.48" evidence="8"/>
<evidence type="ECO:0000256" key="8">
    <source>
        <dbReference type="RuleBase" id="RU363098"/>
    </source>
</evidence>
<evidence type="ECO:0000313" key="12">
    <source>
        <dbReference type="Proteomes" id="UP000008370"/>
    </source>
</evidence>
<evidence type="ECO:0000256" key="2">
    <source>
        <dbReference type="ARBA" id="ARBA00022484"/>
    </source>
</evidence>
<evidence type="ECO:0000259" key="9">
    <source>
        <dbReference type="Pfam" id="PF05183"/>
    </source>
</evidence>
<proteinExistence type="inferred from homology"/>
<dbReference type="GO" id="GO:0030422">
    <property type="term" value="P:siRNA processing"/>
    <property type="evidence" value="ECO:0007669"/>
    <property type="project" value="TreeGrafter"/>
</dbReference>
<evidence type="ECO:0000256" key="5">
    <source>
        <dbReference type="ARBA" id="ARBA00022884"/>
    </source>
</evidence>
<name>K5VDE8_PHACS</name>
<evidence type="ECO:0000256" key="4">
    <source>
        <dbReference type="ARBA" id="ARBA00022695"/>
    </source>
</evidence>
<evidence type="ECO:0000259" key="10">
    <source>
        <dbReference type="Pfam" id="PF26253"/>
    </source>
</evidence>
<dbReference type="FunCoup" id="K5VDE8">
    <property type="interactions" value="6"/>
</dbReference>
<dbReference type="GO" id="GO:0003968">
    <property type="term" value="F:RNA-directed RNA polymerase activity"/>
    <property type="evidence" value="ECO:0007669"/>
    <property type="project" value="UniProtKB-KW"/>
</dbReference>
<comment type="catalytic activity">
    <reaction evidence="7 8">
        <text>RNA(n) + a ribonucleoside 5'-triphosphate = RNA(n+1) + diphosphate</text>
        <dbReference type="Rhea" id="RHEA:21248"/>
        <dbReference type="Rhea" id="RHEA-COMP:14527"/>
        <dbReference type="Rhea" id="RHEA-COMP:17342"/>
        <dbReference type="ChEBI" id="CHEBI:33019"/>
        <dbReference type="ChEBI" id="CHEBI:61557"/>
        <dbReference type="ChEBI" id="CHEBI:140395"/>
        <dbReference type="EC" id="2.7.7.48"/>
    </reaction>
</comment>
<feature type="domain" description="RDRP core" evidence="9">
    <location>
        <begin position="171"/>
        <end position="724"/>
    </location>
</feature>
<evidence type="ECO:0000256" key="6">
    <source>
        <dbReference type="ARBA" id="ARBA00023158"/>
    </source>
</evidence>
<evidence type="ECO:0000256" key="7">
    <source>
        <dbReference type="ARBA" id="ARBA00048744"/>
    </source>
</evidence>
<dbReference type="InterPro" id="IPR007855">
    <property type="entry name" value="RDRP"/>
</dbReference>
<dbReference type="GO" id="GO:0031380">
    <property type="term" value="C:nuclear RNA-directed RNA polymerase complex"/>
    <property type="evidence" value="ECO:0007669"/>
    <property type="project" value="TreeGrafter"/>
</dbReference>
<gene>
    <name evidence="11" type="ORF">PHACADRAFT_201955</name>
</gene>
<dbReference type="GO" id="GO:0003723">
    <property type="term" value="F:RNA binding"/>
    <property type="evidence" value="ECO:0007669"/>
    <property type="project" value="UniProtKB-KW"/>
</dbReference>